<sequence length="28" mass="3217">MPADYRHGVKRSTVKQQIRPEEVAAVYS</sequence>
<dbReference type="Proteomes" id="UP000192247">
    <property type="component" value="Unassembled WGS sequence"/>
</dbReference>
<evidence type="ECO:0000313" key="1">
    <source>
        <dbReference type="EMBL" id="OQR68787.1"/>
    </source>
</evidence>
<evidence type="ECO:0000313" key="2">
    <source>
        <dbReference type="Proteomes" id="UP000192247"/>
    </source>
</evidence>
<proteinExistence type="predicted"/>
<comment type="caution">
    <text evidence="1">The sequence shown here is derived from an EMBL/GenBank/DDBJ whole genome shotgun (WGS) entry which is preliminary data.</text>
</comment>
<reference evidence="1 2" key="1">
    <citation type="journal article" date="2017" name="Gigascience">
        <title>Draft genome of the honey bee ectoparasitic mite, Tropilaelaps mercedesae, is shaped by the parasitic life history.</title>
        <authorList>
            <person name="Dong X."/>
            <person name="Armstrong S.D."/>
            <person name="Xia D."/>
            <person name="Makepeace B.L."/>
            <person name="Darby A.C."/>
            <person name="Kadowaki T."/>
        </authorList>
    </citation>
    <scope>NUCLEOTIDE SEQUENCE [LARGE SCALE GENOMIC DNA]</scope>
    <source>
        <strain evidence="1">Wuxi-XJTLU</strain>
    </source>
</reference>
<dbReference type="AlphaFoldDB" id="A0A1V9X5L9"/>
<protein>
    <submittedName>
        <fullName evidence="1">Uncharacterized protein</fullName>
    </submittedName>
</protein>
<name>A0A1V9X5L9_9ACAR</name>
<organism evidence="1 2">
    <name type="scientific">Tropilaelaps mercedesae</name>
    <dbReference type="NCBI Taxonomy" id="418985"/>
    <lineage>
        <taxon>Eukaryota</taxon>
        <taxon>Metazoa</taxon>
        <taxon>Ecdysozoa</taxon>
        <taxon>Arthropoda</taxon>
        <taxon>Chelicerata</taxon>
        <taxon>Arachnida</taxon>
        <taxon>Acari</taxon>
        <taxon>Parasitiformes</taxon>
        <taxon>Mesostigmata</taxon>
        <taxon>Gamasina</taxon>
        <taxon>Dermanyssoidea</taxon>
        <taxon>Laelapidae</taxon>
        <taxon>Tropilaelaps</taxon>
    </lineage>
</organism>
<dbReference type="InParanoid" id="A0A1V9X5L9"/>
<keyword evidence="2" id="KW-1185">Reference proteome</keyword>
<dbReference type="EMBL" id="MNPL01023331">
    <property type="protein sequence ID" value="OQR68787.1"/>
    <property type="molecule type" value="Genomic_DNA"/>
</dbReference>
<accession>A0A1V9X5L9</accession>
<gene>
    <name evidence="1" type="ORF">BIW11_04498</name>
</gene>